<gene>
    <name evidence="1" type="ORF">ACM46_20995</name>
</gene>
<protein>
    <recommendedName>
        <fullName evidence="3">Transposase</fullName>
    </recommendedName>
</protein>
<dbReference type="SUPFAM" id="SSF48295">
    <property type="entry name" value="TrpR-like"/>
    <property type="match status" value="1"/>
</dbReference>
<dbReference type="GO" id="GO:0043565">
    <property type="term" value="F:sequence-specific DNA binding"/>
    <property type="evidence" value="ECO:0007669"/>
    <property type="project" value="InterPro"/>
</dbReference>
<evidence type="ECO:0000313" key="2">
    <source>
        <dbReference type="Proteomes" id="UP000036261"/>
    </source>
</evidence>
<proteinExistence type="predicted"/>
<accession>A0A0J7I0R5</accession>
<comment type="caution">
    <text evidence="1">The sequence shown here is derived from an EMBL/GenBank/DDBJ whole genome shotgun (WGS) entry which is preliminary data.</text>
</comment>
<sequence>MGVKQSRPAYKKIYEDMLRIKFPDKRKDCEVILAKTKLTDFDILHIESILFKKEKNDVRMKDKRHRSYDIDTICKILAYQKANELNNTQVAARYGLSRNTVASWKKKFLLN</sequence>
<dbReference type="EMBL" id="LFND01000007">
    <property type="protein sequence ID" value="KMQ59554.1"/>
    <property type="molecule type" value="Genomic_DNA"/>
</dbReference>
<dbReference type="Proteomes" id="UP000036261">
    <property type="component" value="Unassembled WGS sequence"/>
</dbReference>
<keyword evidence="2" id="KW-1185">Reference proteome</keyword>
<organism evidence="1 2">
    <name type="scientific">Chryseobacterium angstadtii</name>
    <dbReference type="NCBI Taxonomy" id="558151"/>
    <lineage>
        <taxon>Bacteria</taxon>
        <taxon>Pseudomonadati</taxon>
        <taxon>Bacteroidota</taxon>
        <taxon>Flavobacteriia</taxon>
        <taxon>Flavobacteriales</taxon>
        <taxon>Weeksellaceae</taxon>
        <taxon>Chryseobacterium group</taxon>
        <taxon>Chryseobacterium</taxon>
    </lineage>
</organism>
<evidence type="ECO:0000313" key="1">
    <source>
        <dbReference type="EMBL" id="KMQ59554.1"/>
    </source>
</evidence>
<name>A0A0J7I0R5_9FLAO</name>
<reference evidence="1 2" key="1">
    <citation type="journal article" date="2013" name="Int. J. Syst. Evol. Microbiol.">
        <title>Chryseobacterium angstadtii sp. nov., isolated from a newt tank.</title>
        <authorList>
            <person name="Kirk K.E."/>
            <person name="Hoffman J.A."/>
            <person name="Smith K.A."/>
            <person name="Strahan B.L."/>
            <person name="Failor K.C."/>
            <person name="Krebs J.E."/>
            <person name="Gale A.N."/>
            <person name="Do T.D."/>
            <person name="Sontag T.C."/>
            <person name="Batties A.M."/>
            <person name="Mistiszyn K."/>
            <person name="Newman J.D."/>
        </authorList>
    </citation>
    <scope>NUCLEOTIDE SEQUENCE [LARGE SCALE GENOMIC DNA]</scope>
    <source>
        <strain evidence="1 2">KM</strain>
    </source>
</reference>
<evidence type="ECO:0008006" key="3">
    <source>
        <dbReference type="Google" id="ProtNLM"/>
    </source>
</evidence>
<dbReference type="PATRIC" id="fig|558151.6.peg.4409"/>
<dbReference type="AlphaFoldDB" id="A0A0J7I0R5"/>
<dbReference type="InterPro" id="IPR010921">
    <property type="entry name" value="Trp_repressor/repl_initiator"/>
</dbReference>